<comment type="subcellular location">
    <subcellularLocation>
        <location evidence="1 15">Membrane</location>
        <topology evidence="1 15">Multi-pass membrane protein</topology>
    </subcellularLocation>
</comment>
<feature type="binding site" evidence="14">
    <location>
        <position position="417"/>
    </location>
    <ligand>
        <name>Mg(2+)</name>
        <dbReference type="ChEBI" id="CHEBI:18420"/>
    </ligand>
</feature>
<dbReference type="Pfam" id="PF16209">
    <property type="entry name" value="PhoLip_ATPase_N"/>
    <property type="match status" value="1"/>
</dbReference>
<evidence type="ECO:0000256" key="4">
    <source>
        <dbReference type="ARBA" id="ARBA00022723"/>
    </source>
</evidence>
<dbReference type="SUPFAM" id="SSF81665">
    <property type="entry name" value="Calcium ATPase, transmembrane domain M"/>
    <property type="match status" value="1"/>
</dbReference>
<evidence type="ECO:0000256" key="16">
    <source>
        <dbReference type="SAM" id="MobiDB-lite"/>
    </source>
</evidence>
<dbReference type="InterPro" id="IPR001757">
    <property type="entry name" value="P_typ_ATPase"/>
</dbReference>
<evidence type="ECO:0000256" key="9">
    <source>
        <dbReference type="ARBA" id="ARBA00022989"/>
    </source>
</evidence>
<dbReference type="GO" id="GO:0016887">
    <property type="term" value="F:ATP hydrolysis activity"/>
    <property type="evidence" value="ECO:0007669"/>
    <property type="project" value="InterPro"/>
</dbReference>
<dbReference type="PRINTS" id="PR00119">
    <property type="entry name" value="CATATPASE"/>
</dbReference>
<dbReference type="GO" id="GO:0005524">
    <property type="term" value="F:ATP binding"/>
    <property type="evidence" value="ECO:0007669"/>
    <property type="project" value="UniProtKB-UniRule"/>
</dbReference>
<organism evidence="19 20">
    <name type="scientific">Apatococcus fuscideae</name>
    <dbReference type="NCBI Taxonomy" id="2026836"/>
    <lineage>
        <taxon>Eukaryota</taxon>
        <taxon>Viridiplantae</taxon>
        <taxon>Chlorophyta</taxon>
        <taxon>core chlorophytes</taxon>
        <taxon>Trebouxiophyceae</taxon>
        <taxon>Chlorellales</taxon>
        <taxon>Chlorellaceae</taxon>
        <taxon>Apatococcus</taxon>
    </lineage>
</organism>
<dbReference type="CDD" id="cd02073">
    <property type="entry name" value="P-type_ATPase_APLT_Dnf-like"/>
    <property type="match status" value="1"/>
</dbReference>
<dbReference type="SFLD" id="SFLDS00003">
    <property type="entry name" value="Haloacid_Dehalogenase"/>
    <property type="match status" value="1"/>
</dbReference>
<keyword evidence="7 14" id="KW-0460">Magnesium</keyword>
<comment type="cofactor">
    <cofactor evidence="14">
        <name>Mg(2+)</name>
        <dbReference type="ChEBI" id="CHEBI:18420"/>
    </cofactor>
</comment>
<dbReference type="EC" id="7.6.2.1" evidence="15"/>
<feature type="binding site" evidence="13">
    <location>
        <position position="571"/>
    </location>
    <ligand>
        <name>ATP</name>
        <dbReference type="ChEBI" id="CHEBI:30616"/>
    </ligand>
</feature>
<dbReference type="Gene3D" id="3.40.1110.10">
    <property type="entry name" value="Calcium-transporting ATPase, cytoplasmic domain N"/>
    <property type="match status" value="1"/>
</dbReference>
<dbReference type="SFLD" id="SFLDF00027">
    <property type="entry name" value="p-type_atpase"/>
    <property type="match status" value="1"/>
</dbReference>
<dbReference type="SFLD" id="SFLDG00002">
    <property type="entry name" value="C1.7:_P-type_atpase_like"/>
    <property type="match status" value="1"/>
</dbReference>
<comment type="caution">
    <text evidence="19">The sequence shown here is derived from an EMBL/GenBank/DDBJ whole genome shotgun (WGS) entry which is preliminary data.</text>
</comment>
<feature type="binding site" evidence="13">
    <location>
        <position position="849"/>
    </location>
    <ligand>
        <name>ATP</name>
        <dbReference type="ChEBI" id="CHEBI:30616"/>
    </ligand>
</feature>
<evidence type="ECO:0000256" key="14">
    <source>
        <dbReference type="PIRSR" id="PIRSR606539-3"/>
    </source>
</evidence>
<feature type="region of interest" description="Disordered" evidence="16">
    <location>
        <begin position="1302"/>
        <end position="1323"/>
    </location>
</feature>
<evidence type="ECO:0000256" key="3">
    <source>
        <dbReference type="ARBA" id="ARBA00022692"/>
    </source>
</evidence>
<feature type="binding site" evidence="13">
    <location>
        <position position="417"/>
    </location>
    <ligand>
        <name>ATP</name>
        <dbReference type="ChEBI" id="CHEBI:30616"/>
    </ligand>
</feature>
<dbReference type="PROSITE" id="PS00154">
    <property type="entry name" value="ATPASE_E1_E2"/>
    <property type="match status" value="1"/>
</dbReference>
<gene>
    <name evidence="19" type="ORF">WJX84_000818</name>
</gene>
<dbReference type="GO" id="GO:0000287">
    <property type="term" value="F:magnesium ion binding"/>
    <property type="evidence" value="ECO:0007669"/>
    <property type="project" value="UniProtKB-UniRule"/>
</dbReference>
<dbReference type="FunFam" id="2.70.150.10:FF:000054">
    <property type="entry name" value="Phospholipid-transporting ATPase"/>
    <property type="match status" value="1"/>
</dbReference>
<name>A0AAW1T5C2_9CHLO</name>
<evidence type="ECO:0000256" key="8">
    <source>
        <dbReference type="ARBA" id="ARBA00022967"/>
    </source>
</evidence>
<evidence type="ECO:0000256" key="12">
    <source>
        <dbReference type="PIRSR" id="PIRSR606539-1"/>
    </source>
</evidence>
<dbReference type="SUPFAM" id="SSF81653">
    <property type="entry name" value="Calcium ATPase, transduction domain A"/>
    <property type="match status" value="1"/>
</dbReference>
<keyword evidence="6 13" id="KW-0067">ATP-binding</keyword>
<keyword evidence="10 15" id="KW-0472">Membrane</keyword>
<dbReference type="NCBIfam" id="TIGR01494">
    <property type="entry name" value="ATPase_P-type"/>
    <property type="match status" value="1"/>
</dbReference>
<dbReference type="InterPro" id="IPR036412">
    <property type="entry name" value="HAD-like_sf"/>
</dbReference>
<feature type="binding site" evidence="13">
    <location>
        <position position="711"/>
    </location>
    <ligand>
        <name>ATP</name>
        <dbReference type="ChEBI" id="CHEBI:30616"/>
    </ligand>
</feature>
<sequence>MCPEPTSPKKGLRALMSNKKAQAEQAARVIQINDGIHHKEFKGNYVSTTKYNIITYLPKALFEQYRRVANIYFTLVAALSTTSLSPVRPVTEFLPLAIVLGISMLKELIEDVKRYRADREVNSRSVECFDNATKNYVAKAWRHVKVGEIVKVEKDGYFPADILLLSTSSEDGICYVETINLDGESNLKIKKALDATKKVEATGLPEFRAEVQCEQPNASLYTFTGNLVLGPPFLEQSTTLPLTPASVVLRGCSLRNTGCITGAVIFAGHDTKVMQNASLPPSKRSRIEKQMDVLILIMFTLLFILCIIGAVILAIWTKTRGRSMWYLRPDNTERAYDPNHPIIVGVYSFITSFMLYSYLIPISLYVSLEMVKVFQSMVFINSDRSMYHAASDTPALARTSNLNEELGMVNTILSDKTGTLTRNIMEFFKCSVGGIAYGQGVTESEKANSRRLGQATVVAEDGEAATWKEASFNFYDKRLLGGAWMKQQDPELIKQFCRILAVCHTAIPDGPDDPAHIKFEAESPDESALVVAAKVMGFFCYKRTNTAVYVRESVDGQQVDLEFEILNILEFDSTRKRMSTIVRSPEGKIMLFCKGADTVIYERLDHSSKANMLIKDSTRQHMEEFGAAGLRTLCLSYAQLDEEVYDAWQVKYFAAKTSLTGREEKLAEVSELIEKNLILVGCTAIEDKLQEGVPECIEHLANAGIRIWILTGDKQETAINIGFACSLLRNDMRQYIISANLAEVIALEDAGKTAEAYSLAHSRVGQQLQEAEAHILSMAHEDGDSALIIDGKALSHGLATDLRAQLLSVGGRCASVVCCRVSPKQKAQVTALVKSRGDTTLGIGDGANDVGMIMEAHIGVGISGQEGMQAVMSSDFAIAQFRYLETLLLVHGRWSYLRIARMVGYFLYKNLFFGLTIFLYNAFCFFSGQVIYNDFYMSLYNVGFTVLPPLVVGIFDQDVSKDLSRRYPGLYQAGPKNLCFSYKSVAFWLANAFLHAGILFTMVILGTKSTYIDRSSGMTYTHWEVGTIMFTTAVFTVHLQLAAMLTYWTPLHHVGIYVGCGFWLLYLWIYGSFPIAWSLDIYHMLRAVLAPLPSFWLIIVLVPITCVLPSFMLQQVARHVRPDDKTIIAEIQSKIRKGEMAKPRLHSSLAGVDSARRLSRLQSKRMSINSGFVPDSSPGASSYFSPQGTEQGTNETFEVLFSAQRNPVIAGLDAEIARNPFRHRSRSSSFHSAASPHTHSALSTKDRPSLLRNVVPEDGDHIAAIPGRQAQRLSPGGLKLEQLPVMRTGGLDTTAPLDVVRSSIGRQSPSGNNERGTESLPGSVELGLLRRPNMSALAAGDRADSLDSATSSTLESALLAGRSHAGH</sequence>
<feature type="binding site" evidence="13">
    <location>
        <position position="713"/>
    </location>
    <ligand>
        <name>ATP</name>
        <dbReference type="ChEBI" id="CHEBI:30616"/>
    </ligand>
</feature>
<comment type="catalytic activity">
    <reaction evidence="11 15">
        <text>ATP + H2O + phospholipidSide 1 = ADP + phosphate + phospholipidSide 2.</text>
        <dbReference type="EC" id="7.6.2.1"/>
    </reaction>
</comment>
<dbReference type="Pfam" id="PF13246">
    <property type="entry name" value="Cation_ATPase"/>
    <property type="match status" value="1"/>
</dbReference>
<evidence type="ECO:0000256" key="6">
    <source>
        <dbReference type="ARBA" id="ARBA00022840"/>
    </source>
</evidence>
<dbReference type="Pfam" id="PF16212">
    <property type="entry name" value="PhoLip_ATPase_C"/>
    <property type="match status" value="1"/>
</dbReference>
<dbReference type="FunFam" id="3.40.1110.10:FF:000029">
    <property type="entry name" value="Phospholipid-transporting ATPase"/>
    <property type="match status" value="1"/>
</dbReference>
<evidence type="ECO:0000256" key="15">
    <source>
        <dbReference type="RuleBase" id="RU362033"/>
    </source>
</evidence>
<evidence type="ECO:0000256" key="11">
    <source>
        <dbReference type="ARBA" id="ARBA00034036"/>
    </source>
</evidence>
<feature type="transmembrane region" description="Helical" evidence="15">
    <location>
        <begin position="1054"/>
        <end position="1073"/>
    </location>
</feature>
<feature type="active site" description="4-aspartylphosphate intermediate" evidence="12">
    <location>
        <position position="415"/>
    </location>
</feature>
<dbReference type="InterPro" id="IPR032630">
    <property type="entry name" value="P_typ_ATPase_c"/>
</dbReference>
<evidence type="ECO:0000256" key="1">
    <source>
        <dbReference type="ARBA" id="ARBA00004141"/>
    </source>
</evidence>
<dbReference type="SUPFAM" id="SSF81660">
    <property type="entry name" value="Metal cation-transporting ATPase, ATP-binding domain N"/>
    <property type="match status" value="1"/>
</dbReference>
<dbReference type="PANTHER" id="PTHR24092:SF150">
    <property type="entry name" value="PHOSPHOLIPID-TRANSPORTING ATPASE"/>
    <property type="match status" value="1"/>
</dbReference>
<evidence type="ECO:0000313" key="19">
    <source>
        <dbReference type="EMBL" id="KAK9864093.1"/>
    </source>
</evidence>
<keyword evidence="9 15" id="KW-1133">Transmembrane helix</keyword>
<feature type="transmembrane region" description="Helical" evidence="15">
    <location>
        <begin position="985"/>
        <end position="1005"/>
    </location>
</feature>
<dbReference type="InterPro" id="IPR023299">
    <property type="entry name" value="ATPase_P-typ_cyto_dom_N"/>
</dbReference>
<feature type="compositionally biased region" description="Polar residues" evidence="16">
    <location>
        <begin position="1304"/>
        <end position="1314"/>
    </location>
</feature>
<dbReference type="Gene3D" id="3.40.50.1000">
    <property type="entry name" value="HAD superfamily/HAD-like"/>
    <property type="match status" value="1"/>
</dbReference>
<evidence type="ECO:0000256" key="13">
    <source>
        <dbReference type="PIRSR" id="PIRSR606539-2"/>
    </source>
</evidence>
<feature type="domain" description="P-type ATPase N-terminal" evidence="17">
    <location>
        <begin position="30"/>
        <end position="91"/>
    </location>
</feature>
<dbReference type="InterPro" id="IPR008250">
    <property type="entry name" value="ATPase_P-typ_transduc_dom_A_sf"/>
</dbReference>
<feature type="transmembrane region" description="Helical" evidence="15">
    <location>
        <begin position="342"/>
        <end position="368"/>
    </location>
</feature>
<comment type="similarity">
    <text evidence="2 15">Belongs to the cation transport ATPase (P-type) (TC 3.A.3) family. Type IV subfamily.</text>
</comment>
<feature type="binding site" evidence="14">
    <location>
        <position position="845"/>
    </location>
    <ligand>
        <name>Mg(2+)</name>
        <dbReference type="ChEBI" id="CHEBI:18420"/>
    </ligand>
</feature>
<dbReference type="InterPro" id="IPR023298">
    <property type="entry name" value="ATPase_P-typ_TM_dom_sf"/>
</dbReference>
<dbReference type="InterPro" id="IPR023214">
    <property type="entry name" value="HAD_sf"/>
</dbReference>
<feature type="binding site" evidence="13">
    <location>
        <position position="416"/>
    </location>
    <ligand>
        <name>ATP</name>
        <dbReference type="ChEBI" id="CHEBI:30616"/>
    </ligand>
</feature>
<feature type="region of interest" description="Disordered" evidence="16">
    <location>
        <begin position="1223"/>
        <end position="1249"/>
    </location>
</feature>
<feature type="domain" description="P-type ATPase C-terminal" evidence="18">
    <location>
        <begin position="871"/>
        <end position="1122"/>
    </location>
</feature>
<keyword evidence="8 15" id="KW-1278">Translocase</keyword>
<evidence type="ECO:0000256" key="10">
    <source>
        <dbReference type="ARBA" id="ARBA00023136"/>
    </source>
</evidence>
<evidence type="ECO:0000313" key="20">
    <source>
        <dbReference type="Proteomes" id="UP001485043"/>
    </source>
</evidence>
<dbReference type="GO" id="GO:0140326">
    <property type="term" value="F:ATPase-coupled intramembrane lipid transporter activity"/>
    <property type="evidence" value="ECO:0007669"/>
    <property type="project" value="UniProtKB-EC"/>
</dbReference>
<feature type="binding site" evidence="13">
    <location>
        <position position="848"/>
    </location>
    <ligand>
        <name>ATP</name>
        <dbReference type="ChEBI" id="CHEBI:30616"/>
    </ligand>
</feature>
<feature type="transmembrane region" description="Helical" evidence="15">
    <location>
        <begin position="1025"/>
        <end position="1047"/>
    </location>
</feature>
<feature type="binding site" evidence="13">
    <location>
        <position position="631"/>
    </location>
    <ligand>
        <name>ATP</name>
        <dbReference type="ChEBI" id="CHEBI:30616"/>
    </ligand>
</feature>
<keyword evidence="3 15" id="KW-0812">Transmembrane</keyword>
<dbReference type="SUPFAM" id="SSF56784">
    <property type="entry name" value="HAD-like"/>
    <property type="match status" value="1"/>
</dbReference>
<evidence type="ECO:0000259" key="18">
    <source>
        <dbReference type="Pfam" id="PF16212"/>
    </source>
</evidence>
<feature type="binding site" evidence="13">
    <location>
        <position position="712"/>
    </location>
    <ligand>
        <name>ATP</name>
        <dbReference type="ChEBI" id="CHEBI:30616"/>
    </ligand>
</feature>
<dbReference type="GO" id="GO:0045332">
    <property type="term" value="P:phospholipid translocation"/>
    <property type="evidence" value="ECO:0007669"/>
    <property type="project" value="TreeGrafter"/>
</dbReference>
<feature type="binding site" evidence="13">
    <location>
        <position position="415"/>
    </location>
    <ligand>
        <name>ATP</name>
        <dbReference type="ChEBI" id="CHEBI:30616"/>
    </ligand>
</feature>
<dbReference type="InterPro" id="IPR044492">
    <property type="entry name" value="P_typ_ATPase_HD_dom"/>
</dbReference>
<dbReference type="Proteomes" id="UP001485043">
    <property type="component" value="Unassembled WGS sequence"/>
</dbReference>
<feature type="binding site" evidence="13">
    <location>
        <position position="594"/>
    </location>
    <ligand>
        <name>ATP</name>
        <dbReference type="ChEBI" id="CHEBI:30616"/>
    </ligand>
</feature>
<dbReference type="InterPro" id="IPR032631">
    <property type="entry name" value="P-type_ATPase_N"/>
</dbReference>
<feature type="binding site" evidence="13">
    <location>
        <position position="826"/>
    </location>
    <ligand>
        <name>ATP</name>
        <dbReference type="ChEBI" id="CHEBI:30616"/>
    </ligand>
</feature>
<dbReference type="NCBIfam" id="TIGR01652">
    <property type="entry name" value="ATPase-Plipid"/>
    <property type="match status" value="1"/>
</dbReference>
<feature type="binding site" evidence="14">
    <location>
        <position position="415"/>
    </location>
    <ligand>
        <name>Mg(2+)</name>
        <dbReference type="ChEBI" id="CHEBI:18420"/>
    </ligand>
</feature>
<dbReference type="InterPro" id="IPR006539">
    <property type="entry name" value="P-type_ATPase_IV"/>
</dbReference>
<feature type="binding site" evidence="13">
    <location>
        <position position="820"/>
    </location>
    <ligand>
        <name>ATP</name>
        <dbReference type="ChEBI" id="CHEBI:30616"/>
    </ligand>
</feature>
<keyword evidence="5 13" id="KW-0547">Nucleotide-binding</keyword>
<dbReference type="EMBL" id="JALJOV010000393">
    <property type="protein sequence ID" value="KAK9864093.1"/>
    <property type="molecule type" value="Genomic_DNA"/>
</dbReference>
<dbReference type="GO" id="GO:0005886">
    <property type="term" value="C:plasma membrane"/>
    <property type="evidence" value="ECO:0007669"/>
    <property type="project" value="TreeGrafter"/>
</dbReference>
<proteinExistence type="inferred from homology"/>
<evidence type="ECO:0000259" key="17">
    <source>
        <dbReference type="Pfam" id="PF16209"/>
    </source>
</evidence>
<dbReference type="FunFam" id="3.40.50.1000:FF:000014">
    <property type="entry name" value="Phospholipid-transporting ATPase"/>
    <property type="match status" value="1"/>
</dbReference>
<evidence type="ECO:0000256" key="2">
    <source>
        <dbReference type="ARBA" id="ARBA00008109"/>
    </source>
</evidence>
<feature type="compositionally biased region" description="Low complexity" evidence="16">
    <location>
        <begin position="1227"/>
        <end position="1243"/>
    </location>
</feature>
<feature type="transmembrane region" description="Helical" evidence="15">
    <location>
        <begin position="1093"/>
        <end position="1113"/>
    </location>
</feature>
<feature type="transmembrane region" description="Helical" evidence="15">
    <location>
        <begin position="911"/>
        <end position="932"/>
    </location>
</feature>
<dbReference type="Gene3D" id="2.70.150.10">
    <property type="entry name" value="Calcium-transporting ATPase, cytoplasmic transduction domain A"/>
    <property type="match status" value="1"/>
</dbReference>
<evidence type="ECO:0000256" key="5">
    <source>
        <dbReference type="ARBA" id="ARBA00022741"/>
    </source>
</evidence>
<feature type="transmembrane region" description="Helical" evidence="15">
    <location>
        <begin position="293"/>
        <end position="316"/>
    </location>
</feature>
<keyword evidence="20" id="KW-1185">Reference proteome</keyword>
<accession>A0AAW1T5C2</accession>
<feature type="binding site" evidence="14">
    <location>
        <position position="849"/>
    </location>
    <ligand>
        <name>Mg(2+)</name>
        <dbReference type="ChEBI" id="CHEBI:18420"/>
    </ligand>
</feature>
<evidence type="ECO:0000256" key="7">
    <source>
        <dbReference type="ARBA" id="ARBA00022842"/>
    </source>
</evidence>
<dbReference type="InterPro" id="IPR018303">
    <property type="entry name" value="ATPase_P-typ_P_site"/>
</dbReference>
<dbReference type="PANTHER" id="PTHR24092">
    <property type="entry name" value="PROBABLE PHOSPHOLIPID-TRANSPORTING ATPASE"/>
    <property type="match status" value="1"/>
</dbReference>
<keyword evidence="4 14" id="KW-0479">Metal-binding</keyword>
<reference evidence="19 20" key="1">
    <citation type="journal article" date="2024" name="Nat. Commun.">
        <title>Phylogenomics reveals the evolutionary origins of lichenization in chlorophyte algae.</title>
        <authorList>
            <person name="Puginier C."/>
            <person name="Libourel C."/>
            <person name="Otte J."/>
            <person name="Skaloud P."/>
            <person name="Haon M."/>
            <person name="Grisel S."/>
            <person name="Petersen M."/>
            <person name="Berrin J.G."/>
            <person name="Delaux P.M."/>
            <person name="Dal Grande F."/>
            <person name="Keller J."/>
        </authorList>
    </citation>
    <scope>NUCLEOTIDE SEQUENCE [LARGE SCALE GENOMIC DNA]</scope>
    <source>
        <strain evidence="19 20">SAG 2523</strain>
    </source>
</reference>
<protein>
    <recommendedName>
        <fullName evidence="15">Phospholipid-transporting ATPase</fullName>
        <ecNumber evidence="15">7.6.2.1</ecNumber>
    </recommendedName>
</protein>
<feature type="binding site" evidence="13">
    <location>
        <position position="526"/>
    </location>
    <ligand>
        <name>ATP</name>
        <dbReference type="ChEBI" id="CHEBI:30616"/>
    </ligand>
</feature>
<feature type="transmembrane region" description="Helical" evidence="15">
    <location>
        <begin position="938"/>
        <end position="956"/>
    </location>
</feature>